<evidence type="ECO:0000256" key="4">
    <source>
        <dbReference type="ARBA" id="ARBA00022679"/>
    </source>
</evidence>
<dbReference type="EC" id="2.1.3.2" evidence="3 8"/>
<evidence type="ECO:0000256" key="8">
    <source>
        <dbReference type="NCBIfam" id="TIGR00670"/>
    </source>
</evidence>
<feature type="domain" description="Aspartate/ornithine carbamoyltransferase Asp/Orn-binding" evidence="10">
    <location>
        <begin position="75"/>
        <end position="223"/>
    </location>
</feature>
<dbReference type="PRINTS" id="PR00101">
    <property type="entry name" value="ATCASE"/>
</dbReference>
<sequence>DYTSVKKGETLGDTIRTVSGYCSVIVMRHPVEGSSRYASEVATVPVINAGDGANQHPTQTFLDLFTMSEYFSDFKNLRVGFLGDLKFGRTVHSLAYALSLFGSTIWLISPEILRMQEFLVDELRINGSSVREIDNLELVDEPLDVLYVTRIQKERFGDFQEYKRVAGSYRITRDVVESLGKDIKIMHPLPRVDEIDPEVDEMENAIYFHQAHNGIPVRQAILGMVLGVIP</sequence>
<keyword evidence="5" id="KW-0665">Pyrimidine biosynthesis</keyword>
<feature type="non-terminal residue" evidence="12">
    <location>
        <position position="1"/>
    </location>
</feature>
<dbReference type="FunFam" id="3.40.50.1370:FF:000002">
    <property type="entry name" value="Aspartate carbamoyltransferase 2"/>
    <property type="match status" value="1"/>
</dbReference>
<dbReference type="InterPro" id="IPR006130">
    <property type="entry name" value="Asp/Orn_carbamoylTrfase"/>
</dbReference>
<dbReference type="Proteomes" id="UP000886110">
    <property type="component" value="Unassembled WGS sequence"/>
</dbReference>
<dbReference type="PANTHER" id="PTHR45753:SF6">
    <property type="entry name" value="ASPARTATE CARBAMOYLTRANSFERASE"/>
    <property type="match status" value="1"/>
</dbReference>
<comment type="function">
    <text evidence="6">Catalyzes the condensation of carbamoyl phosphate and aspartate to form carbamoyl aspartate and inorganic phosphate, the committed step in the de novo pyrimidine nucleotide biosynthesis pathway.</text>
</comment>
<proteinExistence type="inferred from homology"/>
<comment type="pathway">
    <text evidence="1">Pyrimidine metabolism; UMP biosynthesis via de novo pathway; (S)-dihydroorotate from bicarbonate: step 2/3.</text>
</comment>
<dbReference type="Pfam" id="PF00185">
    <property type="entry name" value="OTCace"/>
    <property type="match status" value="1"/>
</dbReference>
<organism evidence="12">
    <name type="scientific">candidate division WOR-3 bacterium</name>
    <dbReference type="NCBI Taxonomy" id="2052148"/>
    <lineage>
        <taxon>Bacteria</taxon>
        <taxon>Bacteria division WOR-3</taxon>
    </lineage>
</organism>
<name>A0A7C5DHC5_UNCW3</name>
<evidence type="ECO:0000256" key="3">
    <source>
        <dbReference type="ARBA" id="ARBA00013008"/>
    </source>
</evidence>
<dbReference type="NCBIfam" id="TIGR00670">
    <property type="entry name" value="asp_carb_tr"/>
    <property type="match status" value="1"/>
</dbReference>
<dbReference type="InterPro" id="IPR006132">
    <property type="entry name" value="Asp/Orn_carbamoyltranf_P-bd"/>
</dbReference>
<evidence type="ECO:0000256" key="5">
    <source>
        <dbReference type="ARBA" id="ARBA00022975"/>
    </source>
</evidence>
<gene>
    <name evidence="12" type="primary">pyrB</name>
    <name evidence="12" type="ORF">ENL19_03255</name>
</gene>
<evidence type="ECO:0000259" key="11">
    <source>
        <dbReference type="Pfam" id="PF02729"/>
    </source>
</evidence>
<evidence type="ECO:0000259" key="10">
    <source>
        <dbReference type="Pfam" id="PF00185"/>
    </source>
</evidence>
<comment type="caution">
    <text evidence="12">The sequence shown here is derived from an EMBL/GenBank/DDBJ whole genome shotgun (WGS) entry which is preliminary data.</text>
</comment>
<dbReference type="Pfam" id="PF02729">
    <property type="entry name" value="OTCace_N"/>
    <property type="match status" value="1"/>
</dbReference>
<dbReference type="PRINTS" id="PR00100">
    <property type="entry name" value="AOTCASE"/>
</dbReference>
<dbReference type="GO" id="GO:0016597">
    <property type="term" value="F:amino acid binding"/>
    <property type="evidence" value="ECO:0007669"/>
    <property type="project" value="InterPro"/>
</dbReference>
<comment type="catalytic activity">
    <reaction evidence="7">
        <text>carbamoyl phosphate + L-aspartate = N-carbamoyl-L-aspartate + phosphate + H(+)</text>
        <dbReference type="Rhea" id="RHEA:20013"/>
        <dbReference type="ChEBI" id="CHEBI:15378"/>
        <dbReference type="ChEBI" id="CHEBI:29991"/>
        <dbReference type="ChEBI" id="CHEBI:32814"/>
        <dbReference type="ChEBI" id="CHEBI:43474"/>
        <dbReference type="ChEBI" id="CHEBI:58228"/>
        <dbReference type="EC" id="2.1.3.2"/>
    </reaction>
</comment>
<dbReference type="GO" id="GO:0006520">
    <property type="term" value="P:amino acid metabolic process"/>
    <property type="evidence" value="ECO:0007669"/>
    <property type="project" value="InterPro"/>
</dbReference>
<comment type="similarity">
    <text evidence="2">Belongs to the aspartate/ornithine carbamoyltransferase superfamily. ATCase family.</text>
</comment>
<dbReference type="GO" id="GO:0004070">
    <property type="term" value="F:aspartate carbamoyltransferase activity"/>
    <property type="evidence" value="ECO:0007669"/>
    <property type="project" value="UniProtKB-UniRule"/>
</dbReference>
<dbReference type="InterPro" id="IPR006131">
    <property type="entry name" value="Asp_carbamoyltransf_Asp/Orn-bd"/>
</dbReference>
<evidence type="ECO:0000256" key="9">
    <source>
        <dbReference type="RuleBase" id="RU003634"/>
    </source>
</evidence>
<dbReference type="SUPFAM" id="SSF53671">
    <property type="entry name" value="Aspartate/ornithine carbamoyltransferase"/>
    <property type="match status" value="1"/>
</dbReference>
<evidence type="ECO:0000256" key="1">
    <source>
        <dbReference type="ARBA" id="ARBA00004852"/>
    </source>
</evidence>
<evidence type="ECO:0000256" key="2">
    <source>
        <dbReference type="ARBA" id="ARBA00008896"/>
    </source>
</evidence>
<evidence type="ECO:0000313" key="12">
    <source>
        <dbReference type="EMBL" id="HHE05063.1"/>
    </source>
</evidence>
<evidence type="ECO:0000256" key="6">
    <source>
        <dbReference type="ARBA" id="ARBA00043884"/>
    </source>
</evidence>
<reference evidence="12" key="1">
    <citation type="journal article" date="2020" name="mSystems">
        <title>Genome- and Community-Level Interaction Insights into Carbon Utilization and Element Cycling Functions of Hydrothermarchaeota in Hydrothermal Sediment.</title>
        <authorList>
            <person name="Zhou Z."/>
            <person name="Liu Y."/>
            <person name="Xu W."/>
            <person name="Pan J."/>
            <person name="Luo Z.H."/>
            <person name="Li M."/>
        </authorList>
    </citation>
    <scope>NUCLEOTIDE SEQUENCE [LARGE SCALE GENOMIC DNA]</scope>
    <source>
        <strain evidence="12">HyVt-74</strain>
    </source>
</reference>
<accession>A0A7C5DHC5</accession>
<dbReference type="UniPathway" id="UPA00070">
    <property type="reaction ID" value="UER00116"/>
</dbReference>
<dbReference type="Gene3D" id="3.40.50.1370">
    <property type="entry name" value="Aspartate/ornithine carbamoyltransferase"/>
    <property type="match status" value="2"/>
</dbReference>
<dbReference type="InterPro" id="IPR002082">
    <property type="entry name" value="Asp_carbamoyltransf"/>
</dbReference>
<protein>
    <recommendedName>
        <fullName evidence="3 8">Aspartate carbamoyltransferase</fullName>
        <ecNumber evidence="3 8">2.1.3.2</ecNumber>
    </recommendedName>
</protein>
<dbReference type="GO" id="GO:0006207">
    <property type="term" value="P:'de novo' pyrimidine nucleobase biosynthetic process"/>
    <property type="evidence" value="ECO:0007669"/>
    <property type="project" value="InterPro"/>
</dbReference>
<dbReference type="InterPro" id="IPR036901">
    <property type="entry name" value="Asp/Orn_carbamoylTrfase_sf"/>
</dbReference>
<dbReference type="GO" id="GO:0044205">
    <property type="term" value="P:'de novo' UMP biosynthetic process"/>
    <property type="evidence" value="ECO:0007669"/>
    <property type="project" value="UniProtKB-UniPathway"/>
</dbReference>
<dbReference type="PANTHER" id="PTHR45753">
    <property type="entry name" value="ORNITHINE CARBAMOYLTRANSFERASE, MITOCHONDRIAL"/>
    <property type="match status" value="1"/>
</dbReference>
<dbReference type="EMBL" id="DRTB01000248">
    <property type="protein sequence ID" value="HHE05063.1"/>
    <property type="molecule type" value="Genomic_DNA"/>
</dbReference>
<dbReference type="AlphaFoldDB" id="A0A7C5DHC5"/>
<dbReference type="GO" id="GO:0005829">
    <property type="term" value="C:cytosol"/>
    <property type="evidence" value="ECO:0007669"/>
    <property type="project" value="TreeGrafter"/>
</dbReference>
<evidence type="ECO:0000256" key="7">
    <source>
        <dbReference type="ARBA" id="ARBA00048859"/>
    </source>
</evidence>
<feature type="domain" description="Aspartate/ornithine carbamoyltransferase carbamoyl-P binding" evidence="11">
    <location>
        <begin position="3"/>
        <end position="69"/>
    </location>
</feature>
<keyword evidence="4 9" id="KW-0808">Transferase</keyword>